<dbReference type="SMART" id="SM00689">
    <property type="entry name" value="DM6"/>
    <property type="match status" value="1"/>
</dbReference>
<accession>A0A6J2UHE7</accession>
<sequence length="250" mass="29210">MNALKLILAANKVPSPSTVNQLPYQIQQQSKYVHTQQRNSSVFASPRHNFDFTAKIENKSRSDYSGRNQHEQEVTPMTPECGPPCFGEPPRLDNTRYRPSKSYDREYQQTWTEFAGDSVRSQRGICLFLPVEYNRRKPPAPRCSSATTSRCKLIMEMEGPKLKEASMKIDRSPKTQLCECPRASKNTRCRYKPKKTPKERRQTQYPSFSECKQERLVKPPYVECKCLSGSMCEMWRTYRRLNKRRLHRDG</sequence>
<feature type="region of interest" description="Disordered" evidence="1">
    <location>
        <begin position="60"/>
        <end position="93"/>
    </location>
</feature>
<dbReference type="Pfam" id="PF07248">
    <property type="entry name" value="DUF1431"/>
    <property type="match status" value="1"/>
</dbReference>
<feature type="compositionally biased region" description="Basic and acidic residues" evidence="1">
    <location>
        <begin position="60"/>
        <end position="73"/>
    </location>
</feature>
<proteinExistence type="predicted"/>
<dbReference type="AlphaFoldDB" id="A0A6J2UHE7"/>
<dbReference type="Proteomes" id="UP000504634">
    <property type="component" value="Unplaced"/>
</dbReference>
<evidence type="ECO:0000256" key="1">
    <source>
        <dbReference type="SAM" id="MobiDB-lite"/>
    </source>
</evidence>
<organism evidence="2 3">
    <name type="scientific">Drosophila lebanonensis</name>
    <name type="common">Fruit fly</name>
    <name type="synonym">Scaptodrosophila lebanonensis</name>
    <dbReference type="NCBI Taxonomy" id="7225"/>
    <lineage>
        <taxon>Eukaryota</taxon>
        <taxon>Metazoa</taxon>
        <taxon>Ecdysozoa</taxon>
        <taxon>Arthropoda</taxon>
        <taxon>Hexapoda</taxon>
        <taxon>Insecta</taxon>
        <taxon>Pterygota</taxon>
        <taxon>Neoptera</taxon>
        <taxon>Endopterygota</taxon>
        <taxon>Diptera</taxon>
        <taxon>Brachycera</taxon>
        <taxon>Muscomorpha</taxon>
        <taxon>Ephydroidea</taxon>
        <taxon>Drosophilidae</taxon>
        <taxon>Scaptodrosophila</taxon>
    </lineage>
</organism>
<dbReference type="RefSeq" id="XP_030387555.1">
    <property type="nucleotide sequence ID" value="XM_030531695.1"/>
</dbReference>
<name>A0A6J2UHE7_DROLE</name>
<dbReference type="PANTHER" id="PTHR20977:SF0">
    <property type="entry name" value="AT13385P-RELATED"/>
    <property type="match status" value="1"/>
</dbReference>
<protein>
    <submittedName>
        <fullName evidence="3">Uncharacterized protein LOC115634130</fullName>
    </submittedName>
</protein>
<feature type="compositionally biased region" description="Low complexity" evidence="1">
    <location>
        <begin position="79"/>
        <end position="89"/>
    </location>
</feature>
<dbReference type="GeneID" id="115634130"/>
<dbReference type="OrthoDB" id="7840301at2759"/>
<dbReference type="InterPro" id="IPR006611">
    <property type="entry name" value="DUF1431_DROsp"/>
</dbReference>
<gene>
    <name evidence="3" type="primary">LOC115634130</name>
</gene>
<keyword evidence="2" id="KW-1185">Reference proteome</keyword>
<evidence type="ECO:0000313" key="2">
    <source>
        <dbReference type="Proteomes" id="UP000504634"/>
    </source>
</evidence>
<reference evidence="3" key="1">
    <citation type="submission" date="2025-08" db="UniProtKB">
        <authorList>
            <consortium name="RefSeq"/>
        </authorList>
    </citation>
    <scope>IDENTIFICATION</scope>
    <source>
        <strain evidence="3">11010-0011.00</strain>
        <tissue evidence="3">Whole body</tissue>
    </source>
</reference>
<evidence type="ECO:0000313" key="3">
    <source>
        <dbReference type="RefSeq" id="XP_030387555.1"/>
    </source>
</evidence>
<dbReference type="PANTHER" id="PTHR20977">
    <property type="entry name" value="AT13385P-RELATED"/>
    <property type="match status" value="1"/>
</dbReference>